<evidence type="ECO:0008006" key="3">
    <source>
        <dbReference type="Google" id="ProtNLM"/>
    </source>
</evidence>
<accession>A0ABY7TAF1</accession>
<protein>
    <recommendedName>
        <fullName evidence="3">Glycosyl transferase family 1</fullName>
    </recommendedName>
</protein>
<dbReference type="Proteomes" id="UP001216139">
    <property type="component" value="Chromosome"/>
</dbReference>
<reference evidence="1 2" key="1">
    <citation type="submission" date="2023-02" db="EMBL/GenBank/DDBJ databases">
        <title>Genome sequence of Mucilaginibacter jinjuensis strain KACC 16571.</title>
        <authorList>
            <person name="Kim S."/>
            <person name="Heo J."/>
            <person name="Kwon S.-W."/>
        </authorList>
    </citation>
    <scope>NUCLEOTIDE SEQUENCE [LARGE SCALE GENOMIC DNA]</scope>
    <source>
        <strain evidence="1 2">KACC 16571</strain>
    </source>
</reference>
<proteinExistence type="predicted"/>
<sequence length="336" mass="39462">MQIKNIYSTRKSNSEVYSDLIYEWEDCIAQELGVPIFSSNKIYERISYFTYRIAYKIGLSGFLQSVNRLISKPNSYTLIYHLFPVTGFGYKVFSDKVPYLIDFDKNIDIDNFSKVYKNCKLILVSSLNAYNLLKQGNCPLNIVHLPLGLSNSYQLWKDYKGKKYDAIFVRKNRVLQEYAERYALSHPNFNYVFRTWSDNNIYRNNVYVSNLEGVLGEFSDRKEYINLLRSSKIAFYSTPGTDEVNSRFINHVTPSLFEFIVNGCRIVARYTDNEETRSFGLSSIAESITSYEIFEKILTEHINDETDNYLIKSEEFLKNIYMSNIIEKLRQILKKY</sequence>
<evidence type="ECO:0000313" key="1">
    <source>
        <dbReference type="EMBL" id="WCT13164.1"/>
    </source>
</evidence>
<dbReference type="EMBL" id="CP117167">
    <property type="protein sequence ID" value="WCT13164.1"/>
    <property type="molecule type" value="Genomic_DNA"/>
</dbReference>
<evidence type="ECO:0000313" key="2">
    <source>
        <dbReference type="Proteomes" id="UP001216139"/>
    </source>
</evidence>
<keyword evidence="2" id="KW-1185">Reference proteome</keyword>
<gene>
    <name evidence="1" type="ORF">PQO05_04355</name>
</gene>
<dbReference type="RefSeq" id="WP_273631436.1">
    <property type="nucleotide sequence ID" value="NZ_CP117167.1"/>
</dbReference>
<name>A0ABY7TAF1_9SPHI</name>
<organism evidence="1 2">
    <name type="scientific">Mucilaginibacter jinjuensis</name>
    <dbReference type="NCBI Taxonomy" id="1176721"/>
    <lineage>
        <taxon>Bacteria</taxon>
        <taxon>Pseudomonadati</taxon>
        <taxon>Bacteroidota</taxon>
        <taxon>Sphingobacteriia</taxon>
        <taxon>Sphingobacteriales</taxon>
        <taxon>Sphingobacteriaceae</taxon>
        <taxon>Mucilaginibacter</taxon>
    </lineage>
</organism>